<dbReference type="GO" id="GO:0005524">
    <property type="term" value="F:ATP binding"/>
    <property type="evidence" value="ECO:0007669"/>
    <property type="project" value="UniProtKB-KW"/>
</dbReference>
<dbReference type="SMART" id="SM00382">
    <property type="entry name" value="AAA"/>
    <property type="match status" value="1"/>
</dbReference>
<dbReference type="InterPro" id="IPR003593">
    <property type="entry name" value="AAA+_ATPase"/>
</dbReference>
<dbReference type="EMBL" id="BMLN01000006">
    <property type="protein sequence ID" value="GGO02261.1"/>
    <property type="molecule type" value="Genomic_DNA"/>
</dbReference>
<feature type="domain" description="ABC transporter" evidence="4">
    <location>
        <begin position="2"/>
        <end position="214"/>
    </location>
</feature>
<keyword evidence="6" id="KW-1185">Reference proteome</keyword>
<keyword evidence="1" id="KW-0813">Transport</keyword>
<dbReference type="InterPro" id="IPR027417">
    <property type="entry name" value="P-loop_NTPase"/>
</dbReference>
<protein>
    <submittedName>
        <fullName evidence="5">ABC transporter ATP-binding protein</fullName>
    </submittedName>
</protein>
<dbReference type="InterPro" id="IPR017871">
    <property type="entry name" value="ABC_transporter-like_CS"/>
</dbReference>
<dbReference type="Pfam" id="PF00005">
    <property type="entry name" value="ABC_tran"/>
    <property type="match status" value="1"/>
</dbReference>
<evidence type="ECO:0000256" key="1">
    <source>
        <dbReference type="ARBA" id="ARBA00022448"/>
    </source>
</evidence>
<proteinExistence type="predicted"/>
<dbReference type="Proteomes" id="UP000606653">
    <property type="component" value="Unassembled WGS sequence"/>
</dbReference>
<name>A0ABQ2L4H1_9BACL</name>
<sequence length="214" mass="23575">MFALHKIRWKHILDIDELIIPEGATTCIAGDSGSGKSTLLRMLSGMISPDSGEIRYRGTPMARLDPVLHRREVVTAPQAPAIFEGDVRENLQLGLRYTERPDAEESALKRALEAAELKVSLDQDAGSLSGGEQQRLAIARILLLDPSVLLLDEPTSSLDEGTAERIMRNIINEAEKKGRTIIMISHSPDMIRRFGDHLITIDHGRIVGNGKVPQ</sequence>
<evidence type="ECO:0000313" key="5">
    <source>
        <dbReference type="EMBL" id="GGO02261.1"/>
    </source>
</evidence>
<dbReference type="PANTHER" id="PTHR43423:SF1">
    <property type="entry name" value="ABC TRANSPORTER I FAMILY MEMBER 17"/>
    <property type="match status" value="1"/>
</dbReference>
<dbReference type="PANTHER" id="PTHR43423">
    <property type="entry name" value="ABC TRANSPORTER I FAMILY MEMBER 17"/>
    <property type="match status" value="1"/>
</dbReference>
<dbReference type="Gene3D" id="3.40.50.300">
    <property type="entry name" value="P-loop containing nucleotide triphosphate hydrolases"/>
    <property type="match status" value="1"/>
</dbReference>
<comment type="caution">
    <text evidence="5">The sequence shown here is derived from an EMBL/GenBank/DDBJ whole genome shotgun (WGS) entry which is preliminary data.</text>
</comment>
<reference evidence="6" key="1">
    <citation type="journal article" date="2019" name="Int. J. Syst. Evol. Microbiol.">
        <title>The Global Catalogue of Microorganisms (GCM) 10K type strain sequencing project: providing services to taxonomists for standard genome sequencing and annotation.</title>
        <authorList>
            <consortium name="The Broad Institute Genomics Platform"/>
            <consortium name="The Broad Institute Genome Sequencing Center for Infectious Disease"/>
            <person name="Wu L."/>
            <person name="Ma J."/>
        </authorList>
    </citation>
    <scope>NUCLEOTIDE SEQUENCE [LARGE SCALE GENOMIC DNA]</scope>
    <source>
        <strain evidence="6">CGMCC 1.6964</strain>
    </source>
</reference>
<dbReference type="InterPro" id="IPR003439">
    <property type="entry name" value="ABC_transporter-like_ATP-bd"/>
</dbReference>
<evidence type="ECO:0000256" key="2">
    <source>
        <dbReference type="ARBA" id="ARBA00022741"/>
    </source>
</evidence>
<organism evidence="5 6">
    <name type="scientific">Saccharibacillus kuerlensis</name>
    <dbReference type="NCBI Taxonomy" id="459527"/>
    <lineage>
        <taxon>Bacteria</taxon>
        <taxon>Bacillati</taxon>
        <taxon>Bacillota</taxon>
        <taxon>Bacilli</taxon>
        <taxon>Bacillales</taxon>
        <taxon>Paenibacillaceae</taxon>
        <taxon>Saccharibacillus</taxon>
    </lineage>
</organism>
<dbReference type="SUPFAM" id="SSF52540">
    <property type="entry name" value="P-loop containing nucleoside triphosphate hydrolases"/>
    <property type="match status" value="1"/>
</dbReference>
<dbReference type="RefSeq" id="WP_018976350.1">
    <property type="nucleotide sequence ID" value="NZ_BMLN01000006.1"/>
</dbReference>
<evidence type="ECO:0000259" key="4">
    <source>
        <dbReference type="PROSITE" id="PS50893"/>
    </source>
</evidence>
<accession>A0ABQ2L4H1</accession>
<evidence type="ECO:0000256" key="3">
    <source>
        <dbReference type="ARBA" id="ARBA00022840"/>
    </source>
</evidence>
<dbReference type="PROSITE" id="PS00211">
    <property type="entry name" value="ABC_TRANSPORTER_1"/>
    <property type="match status" value="1"/>
</dbReference>
<keyword evidence="3 5" id="KW-0067">ATP-binding</keyword>
<keyword evidence="2" id="KW-0547">Nucleotide-binding</keyword>
<gene>
    <name evidence="5" type="ORF">GCM10010969_25410</name>
</gene>
<dbReference type="PROSITE" id="PS50893">
    <property type="entry name" value="ABC_TRANSPORTER_2"/>
    <property type="match status" value="1"/>
</dbReference>
<evidence type="ECO:0000313" key="6">
    <source>
        <dbReference type="Proteomes" id="UP000606653"/>
    </source>
</evidence>